<dbReference type="CDD" id="cd06257">
    <property type="entry name" value="DnaJ"/>
    <property type="match status" value="1"/>
</dbReference>
<accession>A0A7K3MPN4</accession>
<dbReference type="OrthoDB" id="1495940at2"/>
<sequence>MKNYYQILGLEEGATLDEIKAAYREYVVKFHPDKHNGDTFFKERFQEVQEAYDYLCANNTKSNSINTPKKIVDSTPLNSNDIIFSCSKAEIYEGETITITWYLKYFCQASFTIYNGYKTLTYNDISSSGTKEIAIKRIKGEKATITLYCKKGSEPYFKTIEVRKREYTVTTKEKVLKWCFILFSSLSFAVMLLWEFNNNGAIMRALVQTLSFDIPSIIVLEQILWLIQILVYCCAIVLFALLPTILLYPPYISYISKNQ</sequence>
<evidence type="ECO:0000313" key="1">
    <source>
        <dbReference type="EMBL" id="TFU47229.1"/>
    </source>
</evidence>
<gene>
    <name evidence="1" type="ORF">E4T97_15360</name>
</gene>
<dbReference type="SUPFAM" id="SSF46565">
    <property type="entry name" value="Chaperone J-domain"/>
    <property type="match status" value="1"/>
</dbReference>
<proteinExistence type="predicted"/>
<dbReference type="RefSeq" id="WP_135038774.1">
    <property type="nucleotide sequence ID" value="NZ_CABIXU010000005.1"/>
</dbReference>
<dbReference type="InterPro" id="IPR036869">
    <property type="entry name" value="J_dom_sf"/>
</dbReference>
<dbReference type="PROSITE" id="PS50076">
    <property type="entry name" value="DNAJ_2"/>
    <property type="match status" value="1"/>
</dbReference>
<comment type="caution">
    <text evidence="1">The sequence shown here is derived from an EMBL/GenBank/DDBJ whole genome shotgun (WGS) entry which is preliminary data.</text>
</comment>
<dbReference type="EMBL" id="SPPV01000038">
    <property type="protein sequence ID" value="TFU47229.1"/>
    <property type="molecule type" value="Genomic_DNA"/>
</dbReference>
<dbReference type="InterPro" id="IPR001623">
    <property type="entry name" value="DnaJ_domain"/>
</dbReference>
<dbReference type="Proteomes" id="UP000298073">
    <property type="component" value="Unassembled WGS sequence"/>
</dbReference>
<dbReference type="Gene3D" id="1.10.287.110">
    <property type="entry name" value="DnaJ domain"/>
    <property type="match status" value="1"/>
</dbReference>
<dbReference type="PANTHER" id="PTHR24074">
    <property type="entry name" value="CO-CHAPERONE PROTEIN DJLA"/>
    <property type="match status" value="1"/>
</dbReference>
<dbReference type="InterPro" id="IPR050817">
    <property type="entry name" value="DjlA_DnaK_co-chaperone"/>
</dbReference>
<name>A0A7K3MPN4_9BACE</name>
<dbReference type="PRINTS" id="PR00625">
    <property type="entry name" value="JDOMAIN"/>
</dbReference>
<dbReference type="SMART" id="SM00271">
    <property type="entry name" value="DnaJ"/>
    <property type="match status" value="1"/>
</dbReference>
<reference evidence="1 2" key="1">
    <citation type="submission" date="2019-03" db="EMBL/GenBank/DDBJ databases">
        <title>Diversity of the mouse oral microbiome.</title>
        <authorList>
            <person name="Joseph S."/>
            <person name="Aduse-Opoku J."/>
            <person name="Curtis M."/>
            <person name="Wade W."/>
            <person name="Hashim A."/>
        </authorList>
    </citation>
    <scope>NUCLEOTIDE SEQUENCE [LARGE SCALE GENOMIC DNA]</scope>
    <source>
        <strain evidence="1 2">P2318</strain>
    </source>
</reference>
<dbReference type="Pfam" id="PF00226">
    <property type="entry name" value="DnaJ"/>
    <property type="match status" value="1"/>
</dbReference>
<protein>
    <submittedName>
        <fullName evidence="1">J domain-containing protein</fullName>
    </submittedName>
</protein>
<evidence type="ECO:0000313" key="2">
    <source>
        <dbReference type="Proteomes" id="UP000298073"/>
    </source>
</evidence>
<organism evidence="1 2">
    <name type="scientific">Bacteroides acidifaciens</name>
    <dbReference type="NCBI Taxonomy" id="85831"/>
    <lineage>
        <taxon>Bacteria</taxon>
        <taxon>Pseudomonadati</taxon>
        <taxon>Bacteroidota</taxon>
        <taxon>Bacteroidia</taxon>
        <taxon>Bacteroidales</taxon>
        <taxon>Bacteroidaceae</taxon>
        <taxon>Bacteroides</taxon>
    </lineage>
</organism>
<dbReference type="AlphaFoldDB" id="A0A7K3MPN4"/>